<keyword evidence="2" id="KW-1185">Reference proteome</keyword>
<evidence type="ECO:0000313" key="1">
    <source>
        <dbReference type="EMBL" id="CAH0407134.1"/>
    </source>
</evidence>
<dbReference type="EMBL" id="OU963900">
    <property type="protein sequence ID" value="CAH0407134.1"/>
    <property type="molecule type" value="Genomic_DNA"/>
</dbReference>
<accession>A0ABN8BIN2</accession>
<gene>
    <name evidence="1" type="ORF">CHILSU_LOCUS10530</name>
</gene>
<name>A0ABN8BIN2_CHISP</name>
<protein>
    <recommendedName>
        <fullName evidence="3">Zinc finger DNA binding protein</fullName>
    </recommendedName>
</protein>
<reference evidence="1" key="1">
    <citation type="submission" date="2021-12" db="EMBL/GenBank/DDBJ databases">
        <authorList>
            <person name="King R."/>
        </authorList>
    </citation>
    <scope>NUCLEOTIDE SEQUENCE</scope>
</reference>
<proteinExistence type="predicted"/>
<sequence length="383" mass="44585">MRTNIVRTHTHVSSSTFLRSSLGTRSRSSPAARRRRVRCYVTHKYWLCLIAVHKRKRWRFKYKVIQLYFYNTMPNLTRSPLNKSYSMSDSDVDKLAKKDTEITHVPKRESKRRRMEHETEADPLDIRKIIREELCGVLSALQQQNSRMDVMEQHISVIKLQNDTTIEKNLDIEKSIQFIHDKVDDLHVAINGLEKNRKEVAAQISKIEDKCDALERFTRKTSVQIRNVPKQKDETKESLSLIITKLAASLSVNLQAAELRDVYRMPSKPDLSYSTVIVEFSTTILKNKFLAATKTYNASARKLKTEQLNSTHFGLTGPQSKIYVSEHLTAQSSRRYFLAREFCQTMEYDFCWTANGLIYLRKKQGEPHILVRTEAQLQSLKKI</sequence>
<evidence type="ECO:0000313" key="2">
    <source>
        <dbReference type="Proteomes" id="UP001153292"/>
    </source>
</evidence>
<evidence type="ECO:0008006" key="3">
    <source>
        <dbReference type="Google" id="ProtNLM"/>
    </source>
</evidence>
<dbReference type="Proteomes" id="UP001153292">
    <property type="component" value="Chromosome 7"/>
</dbReference>
<organism evidence="1 2">
    <name type="scientific">Chilo suppressalis</name>
    <name type="common">Asiatic rice borer moth</name>
    <dbReference type="NCBI Taxonomy" id="168631"/>
    <lineage>
        <taxon>Eukaryota</taxon>
        <taxon>Metazoa</taxon>
        <taxon>Ecdysozoa</taxon>
        <taxon>Arthropoda</taxon>
        <taxon>Hexapoda</taxon>
        <taxon>Insecta</taxon>
        <taxon>Pterygota</taxon>
        <taxon>Neoptera</taxon>
        <taxon>Endopterygota</taxon>
        <taxon>Lepidoptera</taxon>
        <taxon>Glossata</taxon>
        <taxon>Ditrysia</taxon>
        <taxon>Pyraloidea</taxon>
        <taxon>Crambidae</taxon>
        <taxon>Crambinae</taxon>
        <taxon>Chilo</taxon>
    </lineage>
</organism>